<evidence type="ECO:0000256" key="2">
    <source>
        <dbReference type="SAM" id="Phobius"/>
    </source>
</evidence>
<dbReference type="InterPro" id="IPR036259">
    <property type="entry name" value="MFS_trans_sf"/>
</dbReference>
<dbReference type="GO" id="GO:0016020">
    <property type="term" value="C:membrane"/>
    <property type="evidence" value="ECO:0007669"/>
    <property type="project" value="UniProtKB-SubCell"/>
</dbReference>
<evidence type="ECO:0000313" key="3">
    <source>
        <dbReference type="EMBL" id="KAH8985277.1"/>
    </source>
</evidence>
<proteinExistence type="predicted"/>
<evidence type="ECO:0008006" key="5">
    <source>
        <dbReference type="Google" id="ProtNLM"/>
    </source>
</evidence>
<evidence type="ECO:0000313" key="4">
    <source>
        <dbReference type="Proteomes" id="UP001201163"/>
    </source>
</evidence>
<keyword evidence="2" id="KW-0472">Membrane</keyword>
<dbReference type="Pfam" id="PF07690">
    <property type="entry name" value="MFS_1"/>
    <property type="match status" value="1"/>
</dbReference>
<dbReference type="Gene3D" id="1.20.1250.20">
    <property type="entry name" value="MFS general substrate transporter like domains"/>
    <property type="match status" value="1"/>
</dbReference>
<feature type="transmembrane region" description="Helical" evidence="2">
    <location>
        <begin position="73"/>
        <end position="98"/>
    </location>
</feature>
<feature type="transmembrane region" description="Helical" evidence="2">
    <location>
        <begin position="142"/>
        <end position="163"/>
    </location>
</feature>
<comment type="caution">
    <text evidence="3">The sequence shown here is derived from an EMBL/GenBank/DDBJ whole genome shotgun (WGS) entry which is preliminary data.</text>
</comment>
<protein>
    <recommendedName>
        <fullName evidence="5">Major facilitator superfamily (MFS) profile domain-containing protein</fullName>
    </recommendedName>
</protein>
<feature type="transmembrane region" description="Helical" evidence="2">
    <location>
        <begin position="110"/>
        <end position="136"/>
    </location>
</feature>
<keyword evidence="2" id="KW-0812">Transmembrane</keyword>
<dbReference type="AlphaFoldDB" id="A0AAD4Q7U8"/>
<keyword evidence="2" id="KW-1133">Transmembrane helix</keyword>
<gene>
    <name evidence="3" type="ORF">EDB92DRAFT_1883308</name>
</gene>
<organism evidence="3 4">
    <name type="scientific">Lactarius akahatsu</name>
    <dbReference type="NCBI Taxonomy" id="416441"/>
    <lineage>
        <taxon>Eukaryota</taxon>
        <taxon>Fungi</taxon>
        <taxon>Dikarya</taxon>
        <taxon>Basidiomycota</taxon>
        <taxon>Agaricomycotina</taxon>
        <taxon>Agaricomycetes</taxon>
        <taxon>Russulales</taxon>
        <taxon>Russulaceae</taxon>
        <taxon>Lactarius</taxon>
    </lineage>
</organism>
<reference evidence="3" key="1">
    <citation type="submission" date="2022-01" db="EMBL/GenBank/DDBJ databases">
        <title>Comparative genomics reveals a dynamic genome evolution in the ectomycorrhizal milk-cap (Lactarius) mushrooms.</title>
        <authorList>
            <consortium name="DOE Joint Genome Institute"/>
            <person name="Lebreton A."/>
            <person name="Tang N."/>
            <person name="Kuo A."/>
            <person name="LaButti K."/>
            <person name="Drula E."/>
            <person name="Barry K."/>
            <person name="Clum A."/>
            <person name="Lipzen A."/>
            <person name="Mousain D."/>
            <person name="Ng V."/>
            <person name="Wang R."/>
            <person name="Wang X."/>
            <person name="Dai Y."/>
            <person name="Henrissat B."/>
            <person name="Grigoriev I.V."/>
            <person name="Guerin-Laguette A."/>
            <person name="Yu F."/>
            <person name="Martin F.M."/>
        </authorList>
    </citation>
    <scope>NUCLEOTIDE SEQUENCE</scope>
    <source>
        <strain evidence="3">QP</strain>
    </source>
</reference>
<dbReference type="EMBL" id="JAKELL010000065">
    <property type="protein sequence ID" value="KAH8985277.1"/>
    <property type="molecule type" value="Genomic_DNA"/>
</dbReference>
<keyword evidence="4" id="KW-1185">Reference proteome</keyword>
<evidence type="ECO:0000256" key="1">
    <source>
        <dbReference type="ARBA" id="ARBA00004141"/>
    </source>
</evidence>
<name>A0AAD4Q7U8_9AGAM</name>
<accession>A0AAD4Q7U8</accession>
<dbReference type="Proteomes" id="UP001201163">
    <property type="component" value="Unassembled WGS sequence"/>
</dbReference>
<dbReference type="InterPro" id="IPR011701">
    <property type="entry name" value="MFS"/>
</dbReference>
<dbReference type="GO" id="GO:0022857">
    <property type="term" value="F:transmembrane transporter activity"/>
    <property type="evidence" value="ECO:0007669"/>
    <property type="project" value="InterPro"/>
</dbReference>
<feature type="transmembrane region" description="Helical" evidence="2">
    <location>
        <begin position="52"/>
        <end position="67"/>
    </location>
</feature>
<feature type="transmembrane region" description="Helical" evidence="2">
    <location>
        <begin position="20"/>
        <end position="40"/>
    </location>
</feature>
<dbReference type="SUPFAM" id="SSF103473">
    <property type="entry name" value="MFS general substrate transporter"/>
    <property type="match status" value="1"/>
</dbReference>
<sequence>MPLVWSTSVEFGGLSMSPTSVGLWISGYGFINGIFQFVALPRMVGRFGPRRIFIACIILYFPSYILRDLNLVAALLIVLQLLATSFSDMGFGVIFMYISSAAPNKRSLGAMNGVAQMMVSIQRAIGPAAAASLFAFSLENGILGGNFVYVVLLALVWVGLCVARQLPKDMWIHNEQ</sequence>
<comment type="subcellular location">
    <subcellularLocation>
        <location evidence="1">Membrane</location>
        <topology evidence="1">Multi-pass membrane protein</topology>
    </subcellularLocation>
</comment>